<accession>A0ABU5K4Z8</accession>
<dbReference type="EC" id="3.1.3.16" evidence="2"/>
<name>A0ABU5K4Z8_9BACI</name>
<evidence type="ECO:0000313" key="2">
    <source>
        <dbReference type="EMBL" id="MDZ5610686.1"/>
    </source>
</evidence>
<sequence length="282" mass="32541">MSMHTTNNRQYSWVGSDEMCLGEISVKQYGDIVLGRYGGNTSAGAKKNEDGVFVWSNGNWEFAMVLDGHNSAESVALVVHTIQNEYENIKVLLEEPIETVFRSVENYILTLFQSNSFKKACQQVQGETACLICVRKENYIWWFSIGDCLVYVFHEELHKLGQYMLNQRHFYEWVGHVNTFSLPVPCYSSGIRELRTGTNRIVMVTDGVLECGERRYENPLHLYKDIYENKVKLTECVQNVLEHVHHQLGRDSATMISWDFENYVYATYPSDQPENIQSSNQS</sequence>
<comment type="caution">
    <text evidence="2">The sequence shown here is derived from an EMBL/GenBank/DDBJ whole genome shotgun (WGS) entry which is preliminary data.</text>
</comment>
<dbReference type="RefSeq" id="WP_207994650.1">
    <property type="nucleotide sequence ID" value="NZ_JAXOVW010000210.1"/>
</dbReference>
<evidence type="ECO:0000313" key="3">
    <source>
        <dbReference type="Proteomes" id="UP001291930"/>
    </source>
</evidence>
<gene>
    <name evidence="2" type="ORF">U2I54_27760</name>
</gene>
<protein>
    <submittedName>
        <fullName evidence="2">PP2C family serine/threonine-protein phosphatase</fullName>
        <ecNumber evidence="2">3.1.3.16</ecNumber>
    </submittedName>
</protein>
<keyword evidence="2" id="KW-0378">Hydrolase</keyword>
<dbReference type="GO" id="GO:0004722">
    <property type="term" value="F:protein serine/threonine phosphatase activity"/>
    <property type="evidence" value="ECO:0007669"/>
    <property type="project" value="UniProtKB-EC"/>
</dbReference>
<evidence type="ECO:0000259" key="1">
    <source>
        <dbReference type="Pfam" id="PF13672"/>
    </source>
</evidence>
<keyword evidence="3" id="KW-1185">Reference proteome</keyword>
<feature type="domain" description="PPM-type phosphatase" evidence="1">
    <location>
        <begin position="47"/>
        <end position="218"/>
    </location>
</feature>
<dbReference type="SUPFAM" id="SSF81606">
    <property type="entry name" value="PP2C-like"/>
    <property type="match status" value="1"/>
</dbReference>
<dbReference type="EMBL" id="JAXOVW010000210">
    <property type="protein sequence ID" value="MDZ5610686.1"/>
    <property type="molecule type" value="Genomic_DNA"/>
</dbReference>
<organism evidence="2 3">
    <name type="scientific">Bacillus bingmayongensis</name>
    <dbReference type="NCBI Taxonomy" id="1150157"/>
    <lineage>
        <taxon>Bacteria</taxon>
        <taxon>Bacillati</taxon>
        <taxon>Bacillota</taxon>
        <taxon>Bacilli</taxon>
        <taxon>Bacillales</taxon>
        <taxon>Bacillaceae</taxon>
        <taxon>Bacillus</taxon>
    </lineage>
</organism>
<dbReference type="InterPro" id="IPR036457">
    <property type="entry name" value="PPM-type-like_dom_sf"/>
</dbReference>
<reference evidence="3" key="1">
    <citation type="submission" date="2023-11" db="EMBL/GenBank/DDBJ databases">
        <title>Genome Sequence of Bacillus pseudomycoides stain BUPM19.</title>
        <authorList>
            <person name="Farhat A."/>
        </authorList>
    </citation>
    <scope>NUCLEOTIDE SEQUENCE [LARGE SCALE GENOMIC DNA]</scope>
    <source>
        <strain evidence="3">BUPM19</strain>
    </source>
</reference>
<dbReference type="Gene3D" id="3.60.40.10">
    <property type="entry name" value="PPM-type phosphatase domain"/>
    <property type="match status" value="1"/>
</dbReference>
<dbReference type="Pfam" id="PF13672">
    <property type="entry name" value="PP2C_2"/>
    <property type="match status" value="1"/>
</dbReference>
<dbReference type="Proteomes" id="UP001291930">
    <property type="component" value="Unassembled WGS sequence"/>
</dbReference>
<proteinExistence type="predicted"/>
<dbReference type="InterPro" id="IPR001932">
    <property type="entry name" value="PPM-type_phosphatase-like_dom"/>
</dbReference>